<protein>
    <submittedName>
        <fullName evidence="2">Glycoside hydrolase subgroup catalytic core protein</fullName>
    </submittedName>
</protein>
<keyword evidence="2" id="KW-0378">Hydrolase</keyword>
<feature type="signal peptide" evidence="1">
    <location>
        <begin position="1"/>
        <end position="25"/>
    </location>
</feature>
<dbReference type="InterPro" id="IPR017853">
    <property type="entry name" value="GH"/>
</dbReference>
<dbReference type="SUPFAM" id="SSF51445">
    <property type="entry name" value="(Trans)glycosidases"/>
    <property type="match status" value="1"/>
</dbReference>
<keyword evidence="3" id="KW-1185">Reference proteome</keyword>
<keyword evidence="1" id="KW-0732">Signal</keyword>
<evidence type="ECO:0000313" key="3">
    <source>
        <dbReference type="Proteomes" id="UP000572817"/>
    </source>
</evidence>
<dbReference type="AlphaFoldDB" id="A0A8H4IQ40"/>
<proteinExistence type="predicted"/>
<dbReference type="Gene3D" id="3.20.20.80">
    <property type="entry name" value="Glycosidases"/>
    <property type="match status" value="1"/>
</dbReference>
<evidence type="ECO:0000313" key="2">
    <source>
        <dbReference type="EMBL" id="KAF4304339.1"/>
    </source>
</evidence>
<dbReference type="OrthoDB" id="2338662at2759"/>
<sequence>MPTVPLLSPLLAVLLGLLQARAAAAADALFNAPPGVDIWCGKAYRPTNASFEPGGWLEEPSRSEDPLLNVQVYPRMTIYTSDETFGSFVVDAALSHTNGEPYYPYVFIKDTNETTDFSHLYIDISVTETGIPLVSNRNVSVNTTGSDFSFSLSELEARTEPYNITLTGASVDGNQSYIATTLLYYLPPRTDGGSVAKLDRLYGGIYVQDYLSNSTEFTGIVPYSFYVSWDDFIAKDIVENTRLFKEYGYNIIHVVPDAALDNQAFNFTAFNEFLDVCDELQLWVMYDMRWTYTNLTSVREQAAILAARKSLLLWYTGDEPDGHGDTLNATKDTYDLLKSLDPYHPVSLCLNCYNFHYGPYTAGADIVLSDPYPIAVNTSFSVPYGTVCNTTYGCCGCDDCDGRFEDVSARLDAFRQYQTWLGQEPRGFWGVPQAFGNETFWARYPTAAEEAVMAALSLNHGASGIVAWTWPTQPALAGVTAALARALTGGDVAACLLRAKPAALGVAGRERVDASAWVVERERRMLVSVVSLEYVETAQNVSVALPVAASGIRSVEWGAGGWTVSGSTLWKVGTEGLELSLLVLDL</sequence>
<reference evidence="2" key="1">
    <citation type="submission" date="2020-04" db="EMBL/GenBank/DDBJ databases">
        <title>Genome Assembly and Annotation of Botryosphaeria dothidea sdau 11-99, a Latent Pathogen of Apple Fruit Ring Rot in China.</title>
        <authorList>
            <person name="Yu C."/>
            <person name="Diao Y."/>
            <person name="Lu Q."/>
            <person name="Zhao J."/>
            <person name="Cui S."/>
            <person name="Peng C."/>
            <person name="He B."/>
            <person name="Liu H."/>
        </authorList>
    </citation>
    <scope>NUCLEOTIDE SEQUENCE [LARGE SCALE GENOMIC DNA]</scope>
    <source>
        <strain evidence="2">Sdau11-99</strain>
    </source>
</reference>
<comment type="caution">
    <text evidence="2">The sequence shown here is derived from an EMBL/GenBank/DDBJ whole genome shotgun (WGS) entry which is preliminary data.</text>
</comment>
<gene>
    <name evidence="2" type="ORF">GTA08_BOTSDO08135</name>
</gene>
<dbReference type="Proteomes" id="UP000572817">
    <property type="component" value="Unassembled WGS sequence"/>
</dbReference>
<dbReference type="GO" id="GO:0016787">
    <property type="term" value="F:hydrolase activity"/>
    <property type="evidence" value="ECO:0007669"/>
    <property type="project" value="UniProtKB-KW"/>
</dbReference>
<accession>A0A8H4IQ40</accession>
<dbReference type="EMBL" id="WWBZ02000051">
    <property type="protein sequence ID" value="KAF4304339.1"/>
    <property type="molecule type" value="Genomic_DNA"/>
</dbReference>
<feature type="chain" id="PRO_5034162106" evidence="1">
    <location>
        <begin position="26"/>
        <end position="586"/>
    </location>
</feature>
<name>A0A8H4IQ40_9PEZI</name>
<evidence type="ECO:0000256" key="1">
    <source>
        <dbReference type="SAM" id="SignalP"/>
    </source>
</evidence>
<organism evidence="2 3">
    <name type="scientific">Botryosphaeria dothidea</name>
    <dbReference type="NCBI Taxonomy" id="55169"/>
    <lineage>
        <taxon>Eukaryota</taxon>
        <taxon>Fungi</taxon>
        <taxon>Dikarya</taxon>
        <taxon>Ascomycota</taxon>
        <taxon>Pezizomycotina</taxon>
        <taxon>Dothideomycetes</taxon>
        <taxon>Dothideomycetes incertae sedis</taxon>
        <taxon>Botryosphaeriales</taxon>
        <taxon>Botryosphaeriaceae</taxon>
        <taxon>Botryosphaeria</taxon>
    </lineage>
</organism>